<evidence type="ECO:0008006" key="3">
    <source>
        <dbReference type="Google" id="ProtNLM"/>
    </source>
</evidence>
<keyword evidence="2" id="KW-1185">Reference proteome</keyword>
<reference evidence="1 2" key="1">
    <citation type="submission" date="2024-02" db="EMBL/GenBank/DDBJ databases">
        <authorList>
            <person name="Chen Y."/>
            <person name="Shah S."/>
            <person name="Dougan E. K."/>
            <person name="Thang M."/>
            <person name="Chan C."/>
        </authorList>
    </citation>
    <scope>NUCLEOTIDE SEQUENCE [LARGE SCALE GENOMIC DNA]</scope>
</reference>
<protein>
    <recommendedName>
        <fullName evidence="3">DUF659 domain-containing protein</fullName>
    </recommendedName>
</protein>
<comment type="caution">
    <text evidence="1">The sequence shown here is derived from an EMBL/GenBank/DDBJ whole genome shotgun (WGS) entry which is preliminary data.</text>
</comment>
<gene>
    <name evidence="1" type="ORF">SCF082_LOCUS47154</name>
</gene>
<sequence>MCQCQDPFNDWEVGGGRHGDASDKALLAYHMRHCKGLKKQSEFRESVSQVLSSSTFRRNGKVISISAKATSSGLLIQLDRMSTKGNRFKRAVPWAKFLDAAYGKLQKNTHIAASLDLSRGMALFMGTMVSAAYLSEQTALLTKVVALVRSSKPLLCIKQYKWDETQWLTSVNPNHSESRVQSSWQVMVARERIVIVWPDGSCLILRLVLPPVVLLGSAAHHMFHAMKNHASYKQTNVLLDLVAENCARRVAIYESDGAYANERLVAHLLNKDKNNPVKQSILHFKCANHATQLVNVAVLAAIDQNILSRLYGMTVYLRQLGHWFRLKEAVFNWVNEHLDFNPRLLGGNLSCQQRHHPATLEMIDFMRCNRKLQSEKGETSSAFEQAVENFLDMFNGDTTMDRPCHYCSHPDLPPHERHCKDRAEAVKRGCGCLGGTFHVCYAISSCTKQVDDFILFSCTQDEFRHLAAV</sequence>
<dbReference type="Proteomes" id="UP001642464">
    <property type="component" value="Unassembled WGS sequence"/>
</dbReference>
<name>A0ABP0RNL0_9DINO</name>
<accession>A0ABP0RNL0</accession>
<organism evidence="1 2">
    <name type="scientific">Durusdinium trenchii</name>
    <dbReference type="NCBI Taxonomy" id="1381693"/>
    <lineage>
        <taxon>Eukaryota</taxon>
        <taxon>Sar</taxon>
        <taxon>Alveolata</taxon>
        <taxon>Dinophyceae</taxon>
        <taxon>Suessiales</taxon>
        <taxon>Symbiodiniaceae</taxon>
        <taxon>Durusdinium</taxon>
    </lineage>
</organism>
<dbReference type="EMBL" id="CAXAMM010041696">
    <property type="protein sequence ID" value="CAK9100792.1"/>
    <property type="molecule type" value="Genomic_DNA"/>
</dbReference>
<evidence type="ECO:0000313" key="2">
    <source>
        <dbReference type="Proteomes" id="UP001642464"/>
    </source>
</evidence>
<evidence type="ECO:0000313" key="1">
    <source>
        <dbReference type="EMBL" id="CAK9100792.1"/>
    </source>
</evidence>
<proteinExistence type="predicted"/>